<dbReference type="GO" id="GO:0005737">
    <property type="term" value="C:cytoplasm"/>
    <property type="evidence" value="ECO:0007669"/>
    <property type="project" value="TreeGrafter"/>
</dbReference>
<dbReference type="EMBL" id="GL629765">
    <property type="protein sequence ID" value="EFX03982.1"/>
    <property type="molecule type" value="Genomic_DNA"/>
</dbReference>
<dbReference type="InterPro" id="IPR024312">
    <property type="entry name" value="TACC_fungi"/>
</dbReference>
<evidence type="ECO:0000313" key="2">
    <source>
        <dbReference type="EMBL" id="EFX03982.1"/>
    </source>
</evidence>
<dbReference type="OrthoDB" id="5367584at2759"/>
<feature type="compositionally biased region" description="Polar residues" evidence="1">
    <location>
        <begin position="715"/>
        <end position="726"/>
    </location>
</feature>
<evidence type="ECO:0000256" key="1">
    <source>
        <dbReference type="SAM" id="MobiDB-lite"/>
    </source>
</evidence>
<reference evidence="2 3" key="1">
    <citation type="journal article" date="2011" name="Proc. Natl. Acad. Sci. U.S.A.">
        <title>Genome and transcriptome analyses of the mountain pine beetle-fungal symbiont Grosmannia clavigera, a lodgepole pine pathogen.</title>
        <authorList>
            <person name="DiGuistini S."/>
            <person name="Wang Y."/>
            <person name="Liao N.Y."/>
            <person name="Taylor G."/>
            <person name="Tanguay P."/>
            <person name="Feau N."/>
            <person name="Henrissat B."/>
            <person name="Chan S.K."/>
            <person name="Hesse-Orce U."/>
            <person name="Alamouti S.M."/>
            <person name="Tsui C.K.M."/>
            <person name="Docking R.T."/>
            <person name="Levasseur A."/>
            <person name="Haridas S."/>
            <person name="Robertson G."/>
            <person name="Birol I."/>
            <person name="Holt R.A."/>
            <person name="Marra M.A."/>
            <person name="Hamelin R.C."/>
            <person name="Hirst M."/>
            <person name="Jones S.J.M."/>
            <person name="Bohlmann J."/>
            <person name="Breuil C."/>
        </authorList>
    </citation>
    <scope>NUCLEOTIDE SEQUENCE [LARGE SCALE GENOMIC DNA]</scope>
    <source>
        <strain evidence="3">kw1407 / UAMH 11150</strain>
    </source>
</reference>
<feature type="compositionally biased region" description="Low complexity" evidence="1">
    <location>
        <begin position="652"/>
        <end position="681"/>
    </location>
</feature>
<name>F0XFB3_GROCL</name>
<dbReference type="HOGENOM" id="CLU_010168_0_0_1"/>
<feature type="compositionally biased region" description="Basic and acidic residues" evidence="1">
    <location>
        <begin position="737"/>
        <end position="749"/>
    </location>
</feature>
<evidence type="ECO:0000313" key="3">
    <source>
        <dbReference type="Proteomes" id="UP000007796"/>
    </source>
</evidence>
<dbReference type="AlphaFoldDB" id="F0XFB3"/>
<keyword evidence="3" id="KW-1185">Reference proteome</keyword>
<feature type="region of interest" description="Disordered" evidence="1">
    <location>
        <begin position="469"/>
        <end position="504"/>
    </location>
</feature>
<dbReference type="PANTHER" id="PTHR13924">
    <property type="entry name" value="TRANSFORMING ACIDIC COILED-COIL CONTAINING PROTEIN 1/2"/>
    <property type="match status" value="1"/>
</dbReference>
<dbReference type="STRING" id="655863.F0XFB3"/>
<gene>
    <name evidence="2" type="ORF">CMQ_910</name>
</gene>
<dbReference type="RefSeq" id="XP_014173464.1">
    <property type="nucleotide sequence ID" value="XM_014317989.1"/>
</dbReference>
<feature type="compositionally biased region" description="Polar residues" evidence="1">
    <location>
        <begin position="253"/>
        <end position="264"/>
    </location>
</feature>
<dbReference type="GeneID" id="25982042"/>
<sequence>MVAKPARPTSRIMSGSELSPLKILQGRVTGSAASSSPGSPEGTAESHRDGWGKSSVASVASVSSATSAASPESSASQSAGGRAHRSSSTSSAKMLPPPLPLGRTPRKLTSPDKRFPVKISVPSSAATSGSAAGTPVTTASPQQQAQPLHGQRLSLDEAIELNEGLKQAIEIFDDDGSGADELFDDVGDMVEGHTAAEEGTGADDTMTSTFSTFSAVGNVAQTQSKASRNDSYDSNGSYGSYGSCGSSGGGGSPNRTTANGSLSPMRTPRASGPNAVPSRTAHYESGSTTTSLLMDFTEQMRHAQYSHQGHSHGQVTSTPHRKSLVNLLDFEMPPLPTPRSIPSVTPRELEGLKSKFLSEISGLKATLSGKEAEVLALKTAVGDAEKRVGESMEQLREEQLLRQQNGEEKDMWERRGREMEEVLRKVKAEIVMGQREREELEAKVDESEKRREAAEMMAQEAETKMAVMRAGRATAENESHKTRSPGGNGGGSSGGTASSSQREVEIAVERVARELHAAYKAKHENKVAALKKSYEARWEKRVREVETAAEALARENETLRMGRDARMSRLEPGEEERRQKEEEEQRRRQREARDAAQIKELGAEVDKLEAVVRTVKADNAELRTLLEQERIEKGELVMLAEEMMSMQQQSFVGASPSGNGSVSAGAGGNASASASVSASASMTRSMSPVVRESQPRIAPRTPTTTRTVTRTAAPGSSSVARSRSTRQQPQHQPQHQPQREDRPDRHDRPGSLGSLGMTTPKQARPLSMHGTGRVSGLKPPSSSSIATGGGVASRIGRIGHDRKQSGAATPGAVGGLPRPGSGMSVRSNGGLLSSIEKMGGYRGRVE</sequence>
<proteinExistence type="predicted"/>
<feature type="region of interest" description="Disordered" evidence="1">
    <location>
        <begin position="651"/>
        <end position="846"/>
    </location>
</feature>
<evidence type="ECO:0008006" key="4">
    <source>
        <dbReference type="Google" id="ProtNLM"/>
    </source>
</evidence>
<dbReference type="Proteomes" id="UP000007796">
    <property type="component" value="Unassembled WGS sequence"/>
</dbReference>
<dbReference type="Pfam" id="PF12709">
    <property type="entry name" value="Fungal_TACC"/>
    <property type="match status" value="1"/>
</dbReference>
<feature type="compositionally biased region" description="Low complexity" evidence="1">
    <location>
        <begin position="727"/>
        <end position="736"/>
    </location>
</feature>
<dbReference type="InterPro" id="IPR039915">
    <property type="entry name" value="TACC"/>
</dbReference>
<feature type="region of interest" description="Disordered" evidence="1">
    <location>
        <begin position="552"/>
        <end position="596"/>
    </location>
</feature>
<protein>
    <recommendedName>
        <fullName evidence="4">Kinetoplast-associated protein</fullName>
    </recommendedName>
</protein>
<dbReference type="InParanoid" id="F0XFB3"/>
<feature type="region of interest" description="Disordered" evidence="1">
    <location>
        <begin position="1"/>
        <end position="150"/>
    </location>
</feature>
<dbReference type="PANTHER" id="PTHR13924:SF10">
    <property type="entry name" value="TRANSFORMING ACIDIC COILED-COIL PROTEIN, ISOFORM K"/>
    <property type="match status" value="1"/>
</dbReference>
<organism evidence="3">
    <name type="scientific">Grosmannia clavigera (strain kw1407 / UAMH 11150)</name>
    <name type="common">Blue stain fungus</name>
    <name type="synonym">Graphiocladiella clavigera</name>
    <dbReference type="NCBI Taxonomy" id="655863"/>
    <lineage>
        <taxon>Eukaryota</taxon>
        <taxon>Fungi</taxon>
        <taxon>Dikarya</taxon>
        <taxon>Ascomycota</taxon>
        <taxon>Pezizomycotina</taxon>
        <taxon>Sordariomycetes</taxon>
        <taxon>Sordariomycetidae</taxon>
        <taxon>Ophiostomatales</taxon>
        <taxon>Ophiostomataceae</taxon>
        <taxon>Leptographium</taxon>
    </lineage>
</organism>
<dbReference type="GO" id="GO:0007052">
    <property type="term" value="P:mitotic spindle organization"/>
    <property type="evidence" value="ECO:0007669"/>
    <property type="project" value="InterPro"/>
</dbReference>
<feature type="compositionally biased region" description="Low complexity" evidence="1">
    <location>
        <begin position="698"/>
        <end position="714"/>
    </location>
</feature>
<dbReference type="eggNOG" id="ENOG502S2YR">
    <property type="taxonomic scope" value="Eukaryota"/>
</dbReference>
<feature type="region of interest" description="Disordered" evidence="1">
    <location>
        <begin position="243"/>
        <end position="287"/>
    </location>
</feature>
<feature type="compositionally biased region" description="Low complexity" evidence="1">
    <location>
        <begin position="120"/>
        <end position="140"/>
    </location>
</feature>
<accession>F0XFB3</accession>
<feature type="compositionally biased region" description="Low complexity" evidence="1">
    <location>
        <begin position="29"/>
        <end position="43"/>
    </location>
</feature>
<feature type="compositionally biased region" description="Low complexity" evidence="1">
    <location>
        <begin position="54"/>
        <end position="79"/>
    </location>
</feature>